<feature type="transmembrane region" description="Helical" evidence="1">
    <location>
        <begin position="66"/>
        <end position="84"/>
    </location>
</feature>
<dbReference type="Gene3D" id="3.30.110.170">
    <property type="entry name" value="Protein of unknown function (DUF541), domain 1"/>
    <property type="match status" value="1"/>
</dbReference>
<dbReference type="InterPro" id="IPR007497">
    <property type="entry name" value="SIMPL/DUF541"/>
</dbReference>
<dbReference type="Gene3D" id="3.30.70.2970">
    <property type="entry name" value="Protein of unknown function (DUF541), domain 2"/>
    <property type="match status" value="1"/>
</dbReference>
<keyword evidence="1" id="KW-0812">Transmembrane</keyword>
<evidence type="ECO:0000313" key="3">
    <source>
        <dbReference type="Proteomes" id="UP001321520"/>
    </source>
</evidence>
<keyword evidence="1" id="KW-0472">Membrane</keyword>
<dbReference type="RefSeq" id="WP_301414690.1">
    <property type="nucleotide sequence ID" value="NZ_CP098023.1"/>
</dbReference>
<accession>A0ABY9EC28</accession>
<keyword evidence="1" id="KW-1133">Transmembrane helix</keyword>
<organism evidence="2 3">
    <name type="scientific">Microbulbifer spongiae</name>
    <dbReference type="NCBI Taxonomy" id="2944933"/>
    <lineage>
        <taxon>Bacteria</taxon>
        <taxon>Pseudomonadati</taxon>
        <taxon>Pseudomonadota</taxon>
        <taxon>Gammaproteobacteria</taxon>
        <taxon>Cellvibrionales</taxon>
        <taxon>Microbulbiferaceae</taxon>
        <taxon>Microbulbifer</taxon>
    </lineage>
</organism>
<dbReference type="EMBL" id="CP098023">
    <property type="protein sequence ID" value="WKD48905.1"/>
    <property type="molecule type" value="Genomic_DNA"/>
</dbReference>
<dbReference type="InterPro" id="IPR052022">
    <property type="entry name" value="26kDa_periplasmic_antigen"/>
</dbReference>
<dbReference type="Pfam" id="PF04402">
    <property type="entry name" value="SIMPL"/>
    <property type="match status" value="1"/>
</dbReference>
<evidence type="ECO:0000313" key="2">
    <source>
        <dbReference type="EMBL" id="WKD48905.1"/>
    </source>
</evidence>
<name>A0ABY9EC28_9GAMM</name>
<protein>
    <submittedName>
        <fullName evidence="2">SIMPL domain-containing protein</fullName>
    </submittedName>
</protein>
<gene>
    <name evidence="2" type="ORF">M8T91_13515</name>
</gene>
<keyword evidence="3" id="KW-1185">Reference proteome</keyword>
<evidence type="ECO:0000256" key="1">
    <source>
        <dbReference type="SAM" id="Phobius"/>
    </source>
</evidence>
<dbReference type="PANTHER" id="PTHR34387">
    <property type="entry name" value="SLR1258 PROTEIN"/>
    <property type="match status" value="1"/>
</dbReference>
<dbReference type="Proteomes" id="UP001321520">
    <property type="component" value="Chromosome"/>
</dbReference>
<proteinExistence type="predicted"/>
<sequence length="321" mass="35779">MKLSGGLFLRQLWADFPRFLYRLQYTTRVGMQLFSLSWYLCIYRQVFNPEVLHAERQTKPGAVMKAYIIAVLLVFIPAAGFSSAELTGNPDELRRLLYPKEKVITLYAKAKKKAYTDKATISLIITTEDKQLSVAITENARLRTSITESLMAAGISGDSIKSAKFSTSPQYGWLGKKPSSYSVVNRMAVTITDESQLKEVAAVADAKKEVEFSNTLFEHTKKEAFEQQVTELALQKLLDKKTFFETNLGMQLTPVDIRLFEVEEAATPAAMQLEEVIVTASRIGSAKQAGGGGYARESSFDEIEYEAGISVDFTVDYSPSH</sequence>
<reference evidence="2 3" key="1">
    <citation type="submission" date="2022-05" db="EMBL/GenBank/DDBJ databases">
        <title>Microbulbifer sp. nov., isolated from sponge.</title>
        <authorList>
            <person name="Gao L."/>
        </authorList>
    </citation>
    <scope>NUCLEOTIDE SEQUENCE [LARGE SCALE GENOMIC DNA]</scope>
    <source>
        <strain evidence="2 3">MI-G</strain>
    </source>
</reference>
<dbReference type="PANTHER" id="PTHR34387:SF2">
    <property type="entry name" value="SLR1258 PROTEIN"/>
    <property type="match status" value="1"/>
</dbReference>